<evidence type="ECO:0000256" key="3">
    <source>
        <dbReference type="ARBA" id="ARBA00023274"/>
    </source>
</evidence>
<name>A0A644SZG0_9ZZZZ</name>
<dbReference type="SUPFAM" id="SSF143034">
    <property type="entry name" value="L35p-like"/>
    <property type="match status" value="1"/>
</dbReference>
<dbReference type="FunFam" id="4.10.410.60:FF:000001">
    <property type="entry name" value="50S ribosomal protein L35"/>
    <property type="match status" value="1"/>
</dbReference>
<dbReference type="GO" id="GO:0006412">
    <property type="term" value="P:translation"/>
    <property type="evidence" value="ECO:0007669"/>
    <property type="project" value="InterPro"/>
</dbReference>
<comment type="similarity">
    <text evidence="1">Belongs to the bacterial ribosomal protein bL35 family.</text>
</comment>
<evidence type="ECO:0000313" key="4">
    <source>
        <dbReference type="EMBL" id="MPL59021.1"/>
    </source>
</evidence>
<dbReference type="NCBIfam" id="TIGR00001">
    <property type="entry name" value="rpmI_bact"/>
    <property type="match status" value="1"/>
</dbReference>
<keyword evidence="3" id="KW-0687">Ribonucleoprotein</keyword>
<organism evidence="4">
    <name type="scientific">bioreactor metagenome</name>
    <dbReference type="NCBI Taxonomy" id="1076179"/>
    <lineage>
        <taxon>unclassified sequences</taxon>
        <taxon>metagenomes</taxon>
        <taxon>ecological metagenomes</taxon>
    </lineage>
</organism>
<evidence type="ECO:0000256" key="2">
    <source>
        <dbReference type="ARBA" id="ARBA00022980"/>
    </source>
</evidence>
<gene>
    <name evidence="4" type="primary">rpmI_3</name>
    <name evidence="4" type="ORF">SDC9_04569</name>
</gene>
<proteinExistence type="inferred from homology"/>
<dbReference type="PANTHER" id="PTHR33343">
    <property type="entry name" value="54S RIBOSOMAL PROTEIN BL35M"/>
    <property type="match status" value="1"/>
</dbReference>
<reference evidence="4" key="1">
    <citation type="submission" date="2019-08" db="EMBL/GenBank/DDBJ databases">
        <authorList>
            <person name="Kucharzyk K."/>
            <person name="Murdoch R.W."/>
            <person name="Higgins S."/>
            <person name="Loffler F."/>
        </authorList>
    </citation>
    <scope>NUCLEOTIDE SEQUENCE</scope>
</reference>
<dbReference type="PANTHER" id="PTHR33343:SF1">
    <property type="entry name" value="LARGE RIBOSOMAL SUBUNIT PROTEIN BL35M"/>
    <property type="match status" value="1"/>
</dbReference>
<dbReference type="HAMAP" id="MF_00514">
    <property type="entry name" value="Ribosomal_bL35"/>
    <property type="match status" value="1"/>
</dbReference>
<dbReference type="GO" id="GO:0003735">
    <property type="term" value="F:structural constituent of ribosome"/>
    <property type="evidence" value="ECO:0007669"/>
    <property type="project" value="InterPro"/>
</dbReference>
<evidence type="ECO:0000256" key="1">
    <source>
        <dbReference type="ARBA" id="ARBA00006598"/>
    </source>
</evidence>
<dbReference type="EMBL" id="VSSQ01000008">
    <property type="protein sequence ID" value="MPL59021.1"/>
    <property type="molecule type" value="Genomic_DNA"/>
</dbReference>
<dbReference type="InterPro" id="IPR021137">
    <property type="entry name" value="Ribosomal_bL35-like"/>
</dbReference>
<accession>A0A644SZG0</accession>
<dbReference type="PROSITE" id="PS00936">
    <property type="entry name" value="RIBOSOMAL_L35"/>
    <property type="match status" value="1"/>
</dbReference>
<dbReference type="GO" id="GO:0022625">
    <property type="term" value="C:cytosolic large ribosomal subunit"/>
    <property type="evidence" value="ECO:0007669"/>
    <property type="project" value="TreeGrafter"/>
</dbReference>
<dbReference type="PRINTS" id="PR00064">
    <property type="entry name" value="RIBOSOMALL35"/>
</dbReference>
<comment type="caution">
    <text evidence="4">The sequence shown here is derived from an EMBL/GenBank/DDBJ whole genome shotgun (WGS) entry which is preliminary data.</text>
</comment>
<dbReference type="InterPro" id="IPR001706">
    <property type="entry name" value="Ribosomal_bL35"/>
</dbReference>
<sequence>MPKMKTKKAASKRFSLTASGKVKYKKMNLRHILTKKTTKRKRNLRKAGFVDAGPVYQIKKKLLPNG</sequence>
<dbReference type="Pfam" id="PF01632">
    <property type="entry name" value="Ribosomal_L35p"/>
    <property type="match status" value="1"/>
</dbReference>
<dbReference type="Gene3D" id="4.10.410.60">
    <property type="match status" value="1"/>
</dbReference>
<dbReference type="InterPro" id="IPR037229">
    <property type="entry name" value="Ribosomal_bL35_sf"/>
</dbReference>
<dbReference type="AlphaFoldDB" id="A0A644SZG0"/>
<dbReference type="InterPro" id="IPR018265">
    <property type="entry name" value="Ribosomal_bL35_CS"/>
</dbReference>
<keyword evidence="2 4" id="KW-0689">Ribosomal protein</keyword>
<protein>
    <submittedName>
        <fullName evidence="4">50S ribosomal protein L35</fullName>
    </submittedName>
</protein>